<sequence length="351" mass="38831">MGKSRIPHSGSAGEAPSGGGPRIKGEDRLRWVLEEAGVLPDAASLDENQVVSLDGGVDALTYLVRRNGQDVVVKLNDHGLEAEARALRAWQEYTSCVPRVLGAGTVPGTGTRPVKYLVLAAMVNDEGDIVETAVEYLKRSPTAAREVGRQLGAELHRLHQARGATGFGNFADSAGAERTYHAWSAYLEEFFMQHADYVRGLGIRDRQIDHARAFIRQCPYVDEPRYLHGDVSIRNIAMRSYDPIRISLFDPNPLCGDPSWDIAPMTNNVDFNERRHRRDDSASETLLRDRELLAGFGESYPSVVAETSLLTAQLVQAVLQAEHRTAGSDHDELDVKVTHEFIRDVMERMSA</sequence>
<dbReference type="SUPFAM" id="SSF56112">
    <property type="entry name" value="Protein kinase-like (PK-like)"/>
    <property type="match status" value="1"/>
</dbReference>
<feature type="domain" description="Aminoglycoside phosphotransferase" evidence="2">
    <location>
        <begin position="52"/>
        <end position="282"/>
    </location>
</feature>
<protein>
    <recommendedName>
        <fullName evidence="2">Aminoglycoside phosphotransferase domain-containing protein</fullName>
    </recommendedName>
</protein>
<dbReference type="Gene3D" id="3.30.200.150">
    <property type="match status" value="1"/>
</dbReference>
<evidence type="ECO:0000313" key="4">
    <source>
        <dbReference type="Proteomes" id="UP000246018"/>
    </source>
</evidence>
<feature type="region of interest" description="Disordered" evidence="1">
    <location>
        <begin position="1"/>
        <end position="23"/>
    </location>
</feature>
<dbReference type="OrthoDB" id="5490445at2"/>
<dbReference type="EMBL" id="QDGZ01000003">
    <property type="protein sequence ID" value="PVG83266.1"/>
    <property type="molecule type" value="Genomic_DNA"/>
</dbReference>
<gene>
    <name evidence="3" type="ORF">DDE18_08190</name>
</gene>
<evidence type="ECO:0000256" key="1">
    <source>
        <dbReference type="SAM" id="MobiDB-lite"/>
    </source>
</evidence>
<evidence type="ECO:0000259" key="2">
    <source>
        <dbReference type="Pfam" id="PF01636"/>
    </source>
</evidence>
<dbReference type="InterPro" id="IPR002575">
    <property type="entry name" value="Aminoglycoside_PTrfase"/>
</dbReference>
<organism evidence="3 4">
    <name type="scientific">Nocardioides gansuensis</name>
    <dbReference type="NCBI Taxonomy" id="2138300"/>
    <lineage>
        <taxon>Bacteria</taxon>
        <taxon>Bacillati</taxon>
        <taxon>Actinomycetota</taxon>
        <taxon>Actinomycetes</taxon>
        <taxon>Propionibacteriales</taxon>
        <taxon>Nocardioidaceae</taxon>
        <taxon>Nocardioides</taxon>
    </lineage>
</organism>
<dbReference type="Gene3D" id="3.90.1200.10">
    <property type="match status" value="1"/>
</dbReference>
<dbReference type="AlphaFoldDB" id="A0A2T8FC39"/>
<comment type="caution">
    <text evidence="3">The sequence shown here is derived from an EMBL/GenBank/DDBJ whole genome shotgun (WGS) entry which is preliminary data.</text>
</comment>
<proteinExistence type="predicted"/>
<reference evidence="3 4" key="1">
    <citation type="submission" date="2018-04" db="EMBL/GenBank/DDBJ databases">
        <title>Genome of Nocardioides gansuensis WSJ-1.</title>
        <authorList>
            <person name="Wu S."/>
            <person name="Wang G."/>
        </authorList>
    </citation>
    <scope>NUCLEOTIDE SEQUENCE [LARGE SCALE GENOMIC DNA]</scope>
    <source>
        <strain evidence="3 4">WSJ-1</strain>
    </source>
</reference>
<accession>A0A2T8FC39</accession>
<evidence type="ECO:0000313" key="3">
    <source>
        <dbReference type="EMBL" id="PVG83266.1"/>
    </source>
</evidence>
<dbReference type="RefSeq" id="WP_116571745.1">
    <property type="nucleotide sequence ID" value="NZ_QDGZ01000003.1"/>
</dbReference>
<dbReference type="InterPro" id="IPR011009">
    <property type="entry name" value="Kinase-like_dom_sf"/>
</dbReference>
<name>A0A2T8FC39_9ACTN</name>
<dbReference type="Proteomes" id="UP000246018">
    <property type="component" value="Unassembled WGS sequence"/>
</dbReference>
<keyword evidence="4" id="KW-1185">Reference proteome</keyword>
<dbReference type="Pfam" id="PF01636">
    <property type="entry name" value="APH"/>
    <property type="match status" value="1"/>
</dbReference>